<proteinExistence type="inferred from homology"/>
<dbReference type="InterPro" id="IPR023635">
    <property type="entry name" value="Peptide_deformylase"/>
</dbReference>
<comment type="function">
    <text evidence="2">Removes the formyl group from the N-terminal Met of newly synthesized proteins. Requires at least a dipeptide for an efficient rate of reaction. N-terminal L-methionine is a prerequisite for activity but the enzyme has broad specificity at other positions.</text>
</comment>
<gene>
    <name evidence="2" type="primary">def</name>
    <name evidence="3" type="ORF">A2690_04545</name>
</gene>
<dbReference type="GO" id="GO:0042586">
    <property type="term" value="F:peptide deformylase activity"/>
    <property type="evidence" value="ECO:0007669"/>
    <property type="project" value="UniProtKB-UniRule"/>
</dbReference>
<dbReference type="PIRSF" id="PIRSF004749">
    <property type="entry name" value="Pep_def"/>
    <property type="match status" value="1"/>
</dbReference>
<dbReference type="HAMAP" id="MF_00163">
    <property type="entry name" value="Pep_deformylase"/>
    <property type="match status" value="1"/>
</dbReference>
<dbReference type="CDD" id="cd00487">
    <property type="entry name" value="Pep_deformylase"/>
    <property type="match status" value="1"/>
</dbReference>
<comment type="similarity">
    <text evidence="1 2">Belongs to the polypeptide deformylase family.</text>
</comment>
<dbReference type="EC" id="3.5.1.88" evidence="2"/>
<organism evidence="3 4">
    <name type="scientific">Candidatus Roizmanbacteria bacterium RIFCSPHIGHO2_01_FULL_39_12b</name>
    <dbReference type="NCBI Taxonomy" id="1802030"/>
    <lineage>
        <taxon>Bacteria</taxon>
        <taxon>Candidatus Roizmaniibacteriota</taxon>
    </lineage>
</organism>
<sequence>MKIIHTPAGVLHQTALPVEKVDKKVKELLIEMAKTLNRQKDPEGVGLAAPQVGVSKQIFLIKPRADSTPQAFINPKILGTAYNVPRNTKRKSDPKRKTLDMERDIKKKERVQLEGCLSIPKIWGEVKRPDKVKIKWLEESGREHTEWFEGFPAVVIQHEMDHLHGILFTKHVIEQKNPLYREENGELVEFEI</sequence>
<dbReference type="PANTHER" id="PTHR10458">
    <property type="entry name" value="PEPTIDE DEFORMYLASE"/>
    <property type="match status" value="1"/>
</dbReference>
<feature type="active site" evidence="2">
    <location>
        <position position="159"/>
    </location>
</feature>
<keyword evidence="2" id="KW-0479">Metal-binding</keyword>
<dbReference type="PANTHER" id="PTHR10458:SF22">
    <property type="entry name" value="PEPTIDE DEFORMYLASE"/>
    <property type="match status" value="1"/>
</dbReference>
<evidence type="ECO:0000313" key="3">
    <source>
        <dbReference type="EMBL" id="OGK15895.1"/>
    </source>
</evidence>
<dbReference type="Gene3D" id="3.90.45.10">
    <property type="entry name" value="Peptide deformylase"/>
    <property type="match status" value="1"/>
</dbReference>
<protein>
    <recommendedName>
        <fullName evidence="2">Peptide deformylase</fullName>
        <shortName evidence="2">PDF</shortName>
        <ecNumber evidence="2">3.5.1.88</ecNumber>
    </recommendedName>
    <alternativeName>
        <fullName evidence="2">Polypeptide deformylase</fullName>
    </alternativeName>
</protein>
<dbReference type="GO" id="GO:0006412">
    <property type="term" value="P:translation"/>
    <property type="evidence" value="ECO:0007669"/>
    <property type="project" value="UniProtKB-UniRule"/>
</dbReference>
<dbReference type="GO" id="GO:0046872">
    <property type="term" value="F:metal ion binding"/>
    <property type="evidence" value="ECO:0007669"/>
    <property type="project" value="UniProtKB-KW"/>
</dbReference>
<feature type="binding site" evidence="2">
    <location>
        <position position="116"/>
    </location>
    <ligand>
        <name>Fe cation</name>
        <dbReference type="ChEBI" id="CHEBI:24875"/>
    </ligand>
</feature>
<dbReference type="InterPro" id="IPR036821">
    <property type="entry name" value="Peptide_deformylase_sf"/>
</dbReference>
<keyword evidence="2" id="KW-0378">Hydrolase</keyword>
<dbReference type="SUPFAM" id="SSF56420">
    <property type="entry name" value="Peptide deformylase"/>
    <property type="match status" value="1"/>
</dbReference>
<evidence type="ECO:0000313" key="4">
    <source>
        <dbReference type="Proteomes" id="UP000178372"/>
    </source>
</evidence>
<keyword evidence="2" id="KW-0408">Iron</keyword>
<dbReference type="NCBIfam" id="NF001159">
    <property type="entry name" value="PRK00150.1-3"/>
    <property type="match status" value="1"/>
</dbReference>
<dbReference type="Pfam" id="PF01327">
    <property type="entry name" value="Pep_deformylase"/>
    <property type="match status" value="1"/>
</dbReference>
<evidence type="ECO:0000256" key="1">
    <source>
        <dbReference type="ARBA" id="ARBA00010759"/>
    </source>
</evidence>
<dbReference type="Proteomes" id="UP000178372">
    <property type="component" value="Unassembled WGS sequence"/>
</dbReference>
<feature type="binding site" evidence="2">
    <location>
        <position position="162"/>
    </location>
    <ligand>
        <name>Fe cation</name>
        <dbReference type="ChEBI" id="CHEBI:24875"/>
    </ligand>
</feature>
<comment type="catalytic activity">
    <reaction evidence="2">
        <text>N-terminal N-formyl-L-methionyl-[peptide] + H2O = N-terminal L-methionyl-[peptide] + formate</text>
        <dbReference type="Rhea" id="RHEA:24420"/>
        <dbReference type="Rhea" id="RHEA-COMP:10639"/>
        <dbReference type="Rhea" id="RHEA-COMP:10640"/>
        <dbReference type="ChEBI" id="CHEBI:15377"/>
        <dbReference type="ChEBI" id="CHEBI:15740"/>
        <dbReference type="ChEBI" id="CHEBI:49298"/>
        <dbReference type="ChEBI" id="CHEBI:64731"/>
        <dbReference type="EC" id="3.5.1.88"/>
    </reaction>
</comment>
<comment type="cofactor">
    <cofactor evidence="2">
        <name>Fe(2+)</name>
        <dbReference type="ChEBI" id="CHEBI:29033"/>
    </cofactor>
    <text evidence="2">Binds 1 Fe(2+) ion.</text>
</comment>
<name>A0A1F7GAV0_9BACT</name>
<dbReference type="AlphaFoldDB" id="A0A1F7GAV0"/>
<dbReference type="PRINTS" id="PR01576">
    <property type="entry name" value="PDEFORMYLASE"/>
</dbReference>
<accession>A0A1F7GAV0</accession>
<evidence type="ECO:0000256" key="2">
    <source>
        <dbReference type="HAMAP-Rule" id="MF_00163"/>
    </source>
</evidence>
<keyword evidence="2" id="KW-0648">Protein biosynthesis</keyword>
<comment type="caution">
    <text evidence="3">The sequence shown here is derived from an EMBL/GenBank/DDBJ whole genome shotgun (WGS) entry which is preliminary data.</text>
</comment>
<dbReference type="EMBL" id="MFZF01000023">
    <property type="protein sequence ID" value="OGK15895.1"/>
    <property type="molecule type" value="Genomic_DNA"/>
</dbReference>
<feature type="binding site" evidence="2">
    <location>
        <position position="158"/>
    </location>
    <ligand>
        <name>Fe cation</name>
        <dbReference type="ChEBI" id="CHEBI:24875"/>
    </ligand>
</feature>
<reference evidence="3 4" key="1">
    <citation type="journal article" date="2016" name="Nat. Commun.">
        <title>Thousands of microbial genomes shed light on interconnected biogeochemical processes in an aquifer system.</title>
        <authorList>
            <person name="Anantharaman K."/>
            <person name="Brown C.T."/>
            <person name="Hug L.A."/>
            <person name="Sharon I."/>
            <person name="Castelle C.J."/>
            <person name="Probst A.J."/>
            <person name="Thomas B.C."/>
            <person name="Singh A."/>
            <person name="Wilkins M.J."/>
            <person name="Karaoz U."/>
            <person name="Brodie E.L."/>
            <person name="Williams K.H."/>
            <person name="Hubbard S.S."/>
            <person name="Banfield J.F."/>
        </authorList>
    </citation>
    <scope>NUCLEOTIDE SEQUENCE [LARGE SCALE GENOMIC DNA]</scope>
</reference>